<keyword evidence="4" id="KW-0862">Zinc</keyword>
<dbReference type="EC" id="3.1.1.-" evidence="6"/>
<dbReference type="InterPro" id="IPR036866">
    <property type="entry name" value="RibonucZ/Hydroxyglut_hydro"/>
</dbReference>
<dbReference type="EMBL" id="SJPT01000002">
    <property type="protein sequence ID" value="TWU25406.1"/>
    <property type="molecule type" value="Genomic_DNA"/>
</dbReference>
<dbReference type="GO" id="GO:0046872">
    <property type="term" value="F:metal ion binding"/>
    <property type="evidence" value="ECO:0007669"/>
    <property type="project" value="UniProtKB-KW"/>
</dbReference>
<evidence type="ECO:0000259" key="5">
    <source>
        <dbReference type="SMART" id="SM00849"/>
    </source>
</evidence>
<keyword evidence="7" id="KW-1185">Reference proteome</keyword>
<dbReference type="GO" id="GO:0016787">
    <property type="term" value="F:hydrolase activity"/>
    <property type="evidence" value="ECO:0007669"/>
    <property type="project" value="UniProtKB-KW"/>
</dbReference>
<dbReference type="PANTHER" id="PTHR42978">
    <property type="entry name" value="QUORUM-QUENCHING LACTONASE YTNP-RELATED-RELATED"/>
    <property type="match status" value="1"/>
</dbReference>
<gene>
    <name evidence="6" type="primary">ytnP</name>
    <name evidence="6" type="ORF">Pla52o_17070</name>
</gene>
<evidence type="ECO:0000256" key="4">
    <source>
        <dbReference type="ARBA" id="ARBA00022833"/>
    </source>
</evidence>
<dbReference type="OrthoDB" id="9802897at2"/>
<dbReference type="SUPFAM" id="SSF56281">
    <property type="entry name" value="Metallo-hydrolase/oxidoreductase"/>
    <property type="match status" value="1"/>
</dbReference>
<proteinExistence type="inferred from homology"/>
<sequence length="286" mass="31822">MSAWIRLGEIELLPVSGGRLWIDGGNMFGVIPRMLWQQVAVPDEQHRILVETNCVLVRTGTSLGLIDTGYGSKAAEKIRNRYSMEPGLPLLRNLARCGVAPEDIDWLILSHLHFDHAGGATYRDPTGQLRPTFPRARHFVQQREWDDATGELPELAGAYFLDDFVPLLDAGQLERVQDAAEIVPGVSVALTGGHTRGHQMVVLHSEDSWAVYPGDLVPTAAHLETFWTLAYDQFPLTVRRLKPEIIHDIVSQHRIILFSHDPSTPAGLLNHAVDGKLEITTPWASR</sequence>
<accession>A0A5C6CQN2</accession>
<dbReference type="InterPro" id="IPR051013">
    <property type="entry name" value="MBL_superfamily_lactonases"/>
</dbReference>
<organism evidence="6 7">
    <name type="scientific">Novipirellula galeiformis</name>
    <dbReference type="NCBI Taxonomy" id="2528004"/>
    <lineage>
        <taxon>Bacteria</taxon>
        <taxon>Pseudomonadati</taxon>
        <taxon>Planctomycetota</taxon>
        <taxon>Planctomycetia</taxon>
        <taxon>Pirellulales</taxon>
        <taxon>Pirellulaceae</taxon>
        <taxon>Novipirellula</taxon>
    </lineage>
</organism>
<evidence type="ECO:0000256" key="1">
    <source>
        <dbReference type="ARBA" id="ARBA00007749"/>
    </source>
</evidence>
<dbReference type="Pfam" id="PF00753">
    <property type="entry name" value="Lactamase_B"/>
    <property type="match status" value="1"/>
</dbReference>
<evidence type="ECO:0000313" key="7">
    <source>
        <dbReference type="Proteomes" id="UP000316304"/>
    </source>
</evidence>
<reference evidence="6 7" key="1">
    <citation type="submission" date="2019-02" db="EMBL/GenBank/DDBJ databases">
        <title>Deep-cultivation of Planctomycetes and their phenomic and genomic characterization uncovers novel biology.</title>
        <authorList>
            <person name="Wiegand S."/>
            <person name="Jogler M."/>
            <person name="Boedeker C."/>
            <person name="Pinto D."/>
            <person name="Vollmers J."/>
            <person name="Rivas-Marin E."/>
            <person name="Kohn T."/>
            <person name="Peeters S.H."/>
            <person name="Heuer A."/>
            <person name="Rast P."/>
            <person name="Oberbeckmann S."/>
            <person name="Bunk B."/>
            <person name="Jeske O."/>
            <person name="Meyerdierks A."/>
            <person name="Storesund J.E."/>
            <person name="Kallscheuer N."/>
            <person name="Luecker S."/>
            <person name="Lage O.M."/>
            <person name="Pohl T."/>
            <person name="Merkel B.J."/>
            <person name="Hornburger P."/>
            <person name="Mueller R.-W."/>
            <person name="Bruemmer F."/>
            <person name="Labrenz M."/>
            <person name="Spormann A.M."/>
            <person name="Op Den Camp H."/>
            <person name="Overmann J."/>
            <person name="Amann R."/>
            <person name="Jetten M.S.M."/>
            <person name="Mascher T."/>
            <person name="Medema M.H."/>
            <person name="Devos D.P."/>
            <person name="Kaster A.-K."/>
            <person name="Ovreas L."/>
            <person name="Rohde M."/>
            <person name="Galperin M.Y."/>
            <person name="Jogler C."/>
        </authorList>
    </citation>
    <scope>NUCLEOTIDE SEQUENCE [LARGE SCALE GENOMIC DNA]</scope>
    <source>
        <strain evidence="6 7">Pla52o</strain>
    </source>
</reference>
<dbReference type="PANTHER" id="PTHR42978:SF6">
    <property type="entry name" value="QUORUM-QUENCHING LACTONASE YTNP-RELATED"/>
    <property type="match status" value="1"/>
</dbReference>
<dbReference type="AlphaFoldDB" id="A0A5C6CQN2"/>
<dbReference type="RefSeq" id="WP_146594025.1">
    <property type="nucleotide sequence ID" value="NZ_SJPT01000002.1"/>
</dbReference>
<protein>
    <submittedName>
        <fullName evidence="6">Putative quorum-quenching lactonase YtnP</fullName>
        <ecNumber evidence="6">3.1.1.-</ecNumber>
    </submittedName>
</protein>
<evidence type="ECO:0000256" key="2">
    <source>
        <dbReference type="ARBA" id="ARBA00022723"/>
    </source>
</evidence>
<feature type="domain" description="Metallo-beta-lactamase" evidence="5">
    <location>
        <begin position="51"/>
        <end position="253"/>
    </location>
</feature>
<dbReference type="Proteomes" id="UP000316304">
    <property type="component" value="Unassembled WGS sequence"/>
</dbReference>
<evidence type="ECO:0000256" key="3">
    <source>
        <dbReference type="ARBA" id="ARBA00022801"/>
    </source>
</evidence>
<comment type="similarity">
    <text evidence="1">Belongs to the metallo-beta-lactamase superfamily.</text>
</comment>
<evidence type="ECO:0000313" key="6">
    <source>
        <dbReference type="EMBL" id="TWU25406.1"/>
    </source>
</evidence>
<keyword evidence="2" id="KW-0479">Metal-binding</keyword>
<name>A0A5C6CQN2_9BACT</name>
<keyword evidence="3 6" id="KW-0378">Hydrolase</keyword>
<comment type="caution">
    <text evidence="6">The sequence shown here is derived from an EMBL/GenBank/DDBJ whole genome shotgun (WGS) entry which is preliminary data.</text>
</comment>
<dbReference type="InterPro" id="IPR001279">
    <property type="entry name" value="Metallo-B-lactamas"/>
</dbReference>
<dbReference type="Gene3D" id="3.60.15.10">
    <property type="entry name" value="Ribonuclease Z/Hydroxyacylglutathione hydrolase-like"/>
    <property type="match status" value="1"/>
</dbReference>
<dbReference type="SMART" id="SM00849">
    <property type="entry name" value="Lactamase_B"/>
    <property type="match status" value="1"/>
</dbReference>